<protein>
    <submittedName>
        <fullName evidence="1">Uncharacterized protein</fullName>
    </submittedName>
</protein>
<reference evidence="1" key="1">
    <citation type="submission" date="2024-02" db="EMBL/GenBank/DDBJ databases">
        <title>Metagenome Assembled Genome of Zalaria obscura JY119.</title>
        <authorList>
            <person name="Vighnesh L."/>
            <person name="Jagadeeshwari U."/>
            <person name="Venkata Ramana C."/>
            <person name="Sasikala C."/>
        </authorList>
    </citation>
    <scope>NUCLEOTIDE SEQUENCE</scope>
    <source>
        <strain evidence="1">JY119</strain>
    </source>
</reference>
<comment type="caution">
    <text evidence="1">The sequence shown here is derived from an EMBL/GenBank/DDBJ whole genome shotgun (WGS) entry which is preliminary data.</text>
</comment>
<sequence>MVFVKPTVHVSRFAGTALKSFTHGYAQTVVAASQSSYASQNTPVAPLANNFLNRFNNKSGKSQFKDGHHLATGANQANGSNAARHDNGHHDGLEKYFEAWQKHQKGDVREWQQFSFAKRLEWKRPSTVPDEINVQAHESAVVEELPEDADISEEKGTLKRAYTTSALDNFGKAIDNEAAEAQALAQVNDAIAEEISKLKQEIEVEAGLDVSTAEEKVAQQNRESISEVSSPGASSAVFSENTLASSVSEIDPYTQQLDELARSEQYAQIPAIFESMLRSGVKQPSQLAYRALLTSAIELSHGRHQKVPRALEVYSDMLRRKVLPDAQTYSALINILGARALDAHTTKKDLNARRARYGGLDAEGQFMFRSDELEYAIMAEDQSLAIALKIFNVATSTASLTSQSYGVLITACANQGRIADMLQLYEQMESQKLVPVATIFPAMISAFAEIGDLRNAVECYDEYKELAIANDAGKVDMQRIDAQVYSALIKAYGTCERLAGGQKFLEQIENEEPIALTRQAIRDSAVTMAFLPLALKAGEFETLSELTDKLSESAFGNAMKSICITAADKNSVALGEKAFDALVATQSPLAEAAMAMLAMHVRNANVEAAEPFWRVLESSPAAVAFIEPSTMRTIALIGVGQAARGLRQSRRMFSKFREAEQSKQAKQDAVERVDEAIEILGRLALRSGKPLQPEASVELLRMMTDNGHLVTPVAEHLVAGFGADQIQQLPSSDLELLTQVQARMILDESAADIAGPARFAYLVEQIVARSMLPDVATENLIEKTLINIDRSDLSRLWNSYRYPVTPAYSPAPFPPFAPFVQPPVVPAQPAFDDAFDPYAARTDNKGSIAITDMLEKPHGRSGSHLNEALNKFRNIRRVGRHPRFFTYAKLITAAAKENQLDLAHDILEMAKQDVPFLPQYRVVRFGWVSILDSMVAACLTVGRRDLAAKYHQDLLDMGAAPTANTYGLYITTLKENTKTFDEATSAVQIFQRAKSEGVEPSSFLYNALIGKLGKARRIDDCLFYFAEMRNLGVRPTSVTYGTIVNALCRVSDEKFAEEIFEEMESAQNYKPRPAPYHSLMQFFLSTKRDRAKVLAYYERMTARGIEPTMHTYKLLIDTHATLEPINMPAAEAVLEQMRASGHRPEAVHYSSLIHAKGCVQHDLEGARALFDQVIADKGVHVQPCLYQALFESLVANHALAQSAEALLADMRARRVEMTPYIANALIHGWTQEKAIEKAQQAFGAVGYANREPSTYEAMVRAYLAVEDRESARKIVAEALGRGYPAAVAGKIAELVGGGRA</sequence>
<evidence type="ECO:0000313" key="1">
    <source>
        <dbReference type="EMBL" id="KAK8219402.1"/>
    </source>
</evidence>
<keyword evidence="2" id="KW-1185">Reference proteome</keyword>
<gene>
    <name evidence="1" type="ORF">M8818_001139</name>
</gene>
<proteinExistence type="predicted"/>
<organism evidence="1 2">
    <name type="scientific">Zalaria obscura</name>
    <dbReference type="NCBI Taxonomy" id="2024903"/>
    <lineage>
        <taxon>Eukaryota</taxon>
        <taxon>Fungi</taxon>
        <taxon>Dikarya</taxon>
        <taxon>Ascomycota</taxon>
        <taxon>Pezizomycotina</taxon>
        <taxon>Dothideomycetes</taxon>
        <taxon>Dothideomycetidae</taxon>
        <taxon>Dothideales</taxon>
        <taxon>Zalariaceae</taxon>
        <taxon>Zalaria</taxon>
    </lineage>
</organism>
<evidence type="ECO:0000313" key="2">
    <source>
        <dbReference type="Proteomes" id="UP001320706"/>
    </source>
</evidence>
<accession>A0ACC3SMM8</accession>
<dbReference type="Proteomes" id="UP001320706">
    <property type="component" value="Unassembled WGS sequence"/>
</dbReference>
<name>A0ACC3SMM8_9PEZI</name>
<dbReference type="EMBL" id="JAMKPW020000004">
    <property type="protein sequence ID" value="KAK8219402.1"/>
    <property type="molecule type" value="Genomic_DNA"/>
</dbReference>